<name>A0ABX9ARJ4_9ENTR</name>
<protein>
    <submittedName>
        <fullName evidence="1">Uncharacterized protein</fullName>
    </submittedName>
</protein>
<organism evidence="1 2">
    <name type="scientific">Symbiopectobacterium purcellii</name>
    <dbReference type="NCBI Taxonomy" id="2871826"/>
    <lineage>
        <taxon>Bacteria</taxon>
        <taxon>Pseudomonadati</taxon>
        <taxon>Pseudomonadota</taxon>
        <taxon>Gammaproteobacteria</taxon>
        <taxon>Enterobacterales</taxon>
        <taxon>Enterobacteriaceae</taxon>
    </lineage>
</organism>
<dbReference type="Proteomes" id="UP000825886">
    <property type="component" value="Chromosome"/>
</dbReference>
<dbReference type="EMBL" id="CP081864">
    <property type="protein sequence ID" value="QZN97391.1"/>
    <property type="molecule type" value="Genomic_DNA"/>
</dbReference>
<accession>A0ABX9ARJ4</accession>
<sequence length="102" mass="11973">MEIVEAFCKKLTAMTMRQEPSSCPTLCYRYQYNICIELRSFDAQAEVIFQASNLCTLSQLSDFYACAYQLYNELAIPQRIYLTTMMVKLHRFWRAHPPANLD</sequence>
<evidence type="ECO:0000313" key="1">
    <source>
        <dbReference type="EMBL" id="QZN97391.1"/>
    </source>
</evidence>
<reference evidence="1 2" key="1">
    <citation type="submission" date="2021-08" db="EMBL/GenBank/DDBJ databases">
        <title>Culture and genomic analysis of Symbiopectobacterium purcellii sp. nov. gen. nov., isolated from the leafhopper Empoasca decipiens.</title>
        <authorList>
            <person name="Nadal-Jimenez P."/>
            <person name="Siozios S."/>
            <person name="Halliday N."/>
            <person name="Camara M."/>
            <person name="Hurst G.D.D."/>
        </authorList>
    </citation>
    <scope>NUCLEOTIDE SEQUENCE [LARGE SCALE GENOMIC DNA]</scope>
    <source>
        <strain evidence="1 2">SyEd1</strain>
    </source>
</reference>
<gene>
    <name evidence="1" type="ORF">K6K13_08675</name>
</gene>
<dbReference type="RefSeq" id="WP_222160430.1">
    <property type="nucleotide sequence ID" value="NZ_CP081864.1"/>
</dbReference>
<keyword evidence="2" id="KW-1185">Reference proteome</keyword>
<proteinExistence type="predicted"/>
<evidence type="ECO:0000313" key="2">
    <source>
        <dbReference type="Proteomes" id="UP000825886"/>
    </source>
</evidence>